<evidence type="ECO:0000313" key="2">
    <source>
        <dbReference type="EMBL" id="NKX45609.1"/>
    </source>
</evidence>
<feature type="transmembrane region" description="Helical" evidence="1">
    <location>
        <begin position="527"/>
        <end position="549"/>
    </location>
</feature>
<dbReference type="Proteomes" id="UP000526408">
    <property type="component" value="Unassembled WGS sequence"/>
</dbReference>
<protein>
    <submittedName>
        <fullName evidence="2">Efflux RND transporter permease subunit</fullName>
    </submittedName>
</protein>
<dbReference type="AlphaFoldDB" id="A0A7X6H070"/>
<dbReference type="Gene3D" id="3.30.2090.10">
    <property type="entry name" value="Multidrug efflux transporter AcrB TolC docking domain, DN and DC subdomains"/>
    <property type="match status" value="2"/>
</dbReference>
<dbReference type="Gene3D" id="3.30.70.1440">
    <property type="entry name" value="Multidrug efflux transporter AcrB pore domain"/>
    <property type="match status" value="1"/>
</dbReference>
<dbReference type="PANTHER" id="PTHR32063:SF33">
    <property type="entry name" value="RND SUPERFAMILY EFFLUX PUMP PERMEASE COMPONENT"/>
    <property type="match status" value="1"/>
</dbReference>
<dbReference type="EMBL" id="JAAZQQ010000004">
    <property type="protein sequence ID" value="NKX45609.1"/>
    <property type="molecule type" value="Genomic_DNA"/>
</dbReference>
<keyword evidence="3" id="KW-1185">Reference proteome</keyword>
<dbReference type="Gene3D" id="3.30.70.1430">
    <property type="entry name" value="Multidrug efflux transporter AcrB pore domain"/>
    <property type="match status" value="2"/>
</dbReference>
<name>A0A7X6H070_9RHOB</name>
<sequence>MRQLPPAGVGILGYFTRHRTAANLLLMLMLVAGLAAIPQMRAQFFPDVISDEVDIVVAWQGAGAEDVDEAIVAVLEPVLLAVPGVVGSEATSREGRASIALEFEPGYDMGRGADEVQAALDAVTDLPEDADDPEVRRGAWWDRVTDVVITGPVAPDQLGRFADEFVARLFDAGVTRATIRGVAAPSTVVEVPSASLVRYDVSMAEIAAVIAAAASTAPAGDIDAANARIRTGAAQRSAAEIAALTLRTNADGSALTIGDVAVVRVEGVDRERAYFVGDNPAVSIRVDRSPDGDAIAIQRLVEGVAAEMEATLPAGTTIDLIRTRAEAITGRLNILMDNAIMGLALVVGLLFLFLNARTAFWVAAGIPVALTAAIALMWVAGLTINMISLFALIITLGIVVDDAIVVGEHADYRARHLGEDPVTAAENAARRMAAPVFSATITTVLAFAALIAIGGRFGDLIADIPFTVIVVLLASLVECFLVLPNHMAHALAHSAKTHWYDLPSRVVNRGFDWIKDRAFRPAMRAVIWARYPVLAAMILLLSTQVASFLRGDVTWRFFNAPELSSVSGNFAMLDGATREDSLAMMREMQRAAEAVAARLEAEHGLNPILYVLAEVGGNTGGGLSGVDDKDPDLLGSIAIELVDADLRPYSAFAFVADLQDEVRQLPLAETVSFRGFRGGPGGDAIDVQIYGADTATLKEAAVSLQAQLARFPEVSGVEDSMAYDREELSLELTPQGEALGFEIGALGRVLRDRLGGIEAATYPDGPRTAAIRVELPAGELTADFLDRTLLRSASGQYVPLADIVTVTARQGFSTIQRENGVRLISVTGDLSEDDPARAAEIMAELAEVIIPRIEERYGVATRLSGLAEQEQEFLGDAATGFVLCLVGIYLVLAWIFASWTRPLVVMAIIPFGLVGAIWGHALWDVPLSMFTVVGLIGMTGIIINDSIVLVTTVDEYAEERGLIPAIIDGTCDRLRPVLLTTLTTVLGLAPLLYEGSQDAQFLRPTVITLVYGLGFGMVIVLLVVPAILAMQQDVKQQVTALRRAFGTLSRRPGVALGIGALAVAVAALFAATLGSALLTGAMAGPLAALGSGQMAAFAVFLGGTAALCVAGWLVAVAVHAVLRRPAATGGS</sequence>
<feature type="transmembrane region" description="Helical" evidence="1">
    <location>
        <begin position="21"/>
        <end position="40"/>
    </location>
</feature>
<feature type="transmembrane region" description="Helical" evidence="1">
    <location>
        <begin position="436"/>
        <end position="458"/>
    </location>
</feature>
<feature type="transmembrane region" description="Helical" evidence="1">
    <location>
        <begin position="1005"/>
        <end position="1030"/>
    </location>
</feature>
<keyword evidence="1" id="KW-0812">Transmembrane</keyword>
<reference evidence="2 3" key="1">
    <citation type="submission" date="2020-04" db="EMBL/GenBank/DDBJ databases">
        <authorList>
            <person name="Yoon J."/>
        </authorList>
    </citation>
    <scope>NUCLEOTIDE SEQUENCE [LARGE SCALE GENOMIC DNA]</scope>
    <source>
        <strain evidence="2 3">KMU-115</strain>
    </source>
</reference>
<feature type="transmembrane region" description="Helical" evidence="1">
    <location>
        <begin position="1094"/>
        <end position="1122"/>
    </location>
</feature>
<feature type="transmembrane region" description="Helical" evidence="1">
    <location>
        <begin position="386"/>
        <end position="406"/>
    </location>
</feature>
<dbReference type="SUPFAM" id="SSF82714">
    <property type="entry name" value="Multidrug efflux transporter AcrB TolC docking domain, DN and DC subdomains"/>
    <property type="match status" value="2"/>
</dbReference>
<evidence type="ECO:0000313" key="3">
    <source>
        <dbReference type="Proteomes" id="UP000526408"/>
    </source>
</evidence>
<feature type="transmembrane region" description="Helical" evidence="1">
    <location>
        <begin position="334"/>
        <end position="353"/>
    </location>
</feature>
<keyword evidence="1" id="KW-1133">Transmembrane helix</keyword>
<dbReference type="Pfam" id="PF00873">
    <property type="entry name" value="ACR_tran"/>
    <property type="match status" value="1"/>
</dbReference>
<gene>
    <name evidence="2" type="ORF">HCU73_13520</name>
</gene>
<dbReference type="Gene3D" id="3.30.70.1320">
    <property type="entry name" value="Multidrug efflux transporter AcrB pore domain like"/>
    <property type="match status" value="1"/>
</dbReference>
<dbReference type="InterPro" id="IPR027463">
    <property type="entry name" value="AcrB_DN_DC_subdom"/>
</dbReference>
<feature type="transmembrane region" description="Helical" evidence="1">
    <location>
        <begin position="360"/>
        <end position="380"/>
    </location>
</feature>
<dbReference type="SUPFAM" id="SSF82693">
    <property type="entry name" value="Multidrug efflux transporter AcrB pore domain, PN1, PN2, PC1 and PC2 subdomains"/>
    <property type="match status" value="1"/>
</dbReference>
<feature type="transmembrane region" description="Helical" evidence="1">
    <location>
        <begin position="877"/>
        <end position="896"/>
    </location>
</feature>
<feature type="transmembrane region" description="Helical" evidence="1">
    <location>
        <begin position="974"/>
        <end position="993"/>
    </location>
</feature>
<keyword evidence="1" id="KW-0472">Membrane</keyword>
<feature type="transmembrane region" description="Helical" evidence="1">
    <location>
        <begin position="1051"/>
        <end position="1074"/>
    </location>
</feature>
<proteinExistence type="predicted"/>
<feature type="transmembrane region" description="Helical" evidence="1">
    <location>
        <begin position="929"/>
        <end position="953"/>
    </location>
</feature>
<dbReference type="GO" id="GO:0005886">
    <property type="term" value="C:plasma membrane"/>
    <property type="evidence" value="ECO:0007669"/>
    <property type="project" value="TreeGrafter"/>
</dbReference>
<feature type="transmembrane region" description="Helical" evidence="1">
    <location>
        <begin position="464"/>
        <end position="483"/>
    </location>
</feature>
<evidence type="ECO:0000256" key="1">
    <source>
        <dbReference type="SAM" id="Phobius"/>
    </source>
</evidence>
<dbReference type="Gene3D" id="1.20.1640.10">
    <property type="entry name" value="Multidrug efflux transporter AcrB transmembrane domain"/>
    <property type="match status" value="2"/>
</dbReference>
<dbReference type="InterPro" id="IPR001036">
    <property type="entry name" value="Acrflvin-R"/>
</dbReference>
<dbReference type="PANTHER" id="PTHR32063">
    <property type="match status" value="1"/>
</dbReference>
<dbReference type="RefSeq" id="WP_168623985.1">
    <property type="nucleotide sequence ID" value="NZ_JAAZQQ010000004.1"/>
</dbReference>
<comment type="caution">
    <text evidence="2">The sequence shown here is derived from an EMBL/GenBank/DDBJ whole genome shotgun (WGS) entry which is preliminary data.</text>
</comment>
<accession>A0A7X6H070</accession>
<organism evidence="2 3">
    <name type="scientific">Roseicyclus persicicus</name>
    <dbReference type="NCBI Taxonomy" id="2650661"/>
    <lineage>
        <taxon>Bacteria</taxon>
        <taxon>Pseudomonadati</taxon>
        <taxon>Pseudomonadota</taxon>
        <taxon>Alphaproteobacteria</taxon>
        <taxon>Rhodobacterales</taxon>
        <taxon>Roseobacteraceae</taxon>
        <taxon>Roseicyclus</taxon>
    </lineage>
</organism>
<feature type="transmembrane region" description="Helical" evidence="1">
    <location>
        <begin position="903"/>
        <end position="923"/>
    </location>
</feature>
<dbReference type="SUPFAM" id="SSF82866">
    <property type="entry name" value="Multidrug efflux transporter AcrB transmembrane domain"/>
    <property type="match status" value="2"/>
</dbReference>
<dbReference type="GO" id="GO:0042910">
    <property type="term" value="F:xenobiotic transmembrane transporter activity"/>
    <property type="evidence" value="ECO:0007669"/>
    <property type="project" value="TreeGrafter"/>
</dbReference>
<dbReference type="PRINTS" id="PR00702">
    <property type="entry name" value="ACRIFLAVINRP"/>
</dbReference>